<reference evidence="1 2" key="1">
    <citation type="submission" date="2023-02" db="EMBL/GenBank/DDBJ databases">
        <title>LHISI_Scaffold_Assembly.</title>
        <authorList>
            <person name="Stuart O.P."/>
            <person name="Cleave R."/>
            <person name="Magrath M.J.L."/>
            <person name="Mikheyev A.S."/>
        </authorList>
    </citation>
    <scope>NUCLEOTIDE SEQUENCE [LARGE SCALE GENOMIC DNA]</scope>
    <source>
        <strain evidence="1">Daus_M_001</strain>
        <tissue evidence="1">Leg muscle</tissue>
    </source>
</reference>
<sequence length="114" mass="12761">MRIEHYLIRSMTFTGGLAHGKAYKAPFCPNGSRLCLQLMWSSESRKARDKNDSLRLQDWLKLHNPFGKGYPLLVCITNGLITSSTVNYDSAKDIGISPIKSIVGKQFSNISVKK</sequence>
<evidence type="ECO:0000313" key="1">
    <source>
        <dbReference type="EMBL" id="KAJ8889215.1"/>
    </source>
</evidence>
<accession>A0ABQ9HXW5</accession>
<dbReference type="Proteomes" id="UP001159363">
    <property type="component" value="Chromosome 3"/>
</dbReference>
<comment type="caution">
    <text evidence="1">The sequence shown here is derived from an EMBL/GenBank/DDBJ whole genome shotgun (WGS) entry which is preliminary data.</text>
</comment>
<gene>
    <name evidence="1" type="ORF">PR048_008713</name>
</gene>
<evidence type="ECO:0000313" key="2">
    <source>
        <dbReference type="Proteomes" id="UP001159363"/>
    </source>
</evidence>
<protein>
    <submittedName>
        <fullName evidence="1">Uncharacterized protein</fullName>
    </submittedName>
</protein>
<keyword evidence="2" id="KW-1185">Reference proteome</keyword>
<organism evidence="1 2">
    <name type="scientific">Dryococelus australis</name>
    <dbReference type="NCBI Taxonomy" id="614101"/>
    <lineage>
        <taxon>Eukaryota</taxon>
        <taxon>Metazoa</taxon>
        <taxon>Ecdysozoa</taxon>
        <taxon>Arthropoda</taxon>
        <taxon>Hexapoda</taxon>
        <taxon>Insecta</taxon>
        <taxon>Pterygota</taxon>
        <taxon>Neoptera</taxon>
        <taxon>Polyneoptera</taxon>
        <taxon>Phasmatodea</taxon>
        <taxon>Verophasmatodea</taxon>
        <taxon>Anareolatae</taxon>
        <taxon>Phasmatidae</taxon>
        <taxon>Eurycanthinae</taxon>
        <taxon>Dryococelus</taxon>
    </lineage>
</organism>
<dbReference type="EMBL" id="JARBHB010000003">
    <property type="protein sequence ID" value="KAJ8889215.1"/>
    <property type="molecule type" value="Genomic_DNA"/>
</dbReference>
<name>A0ABQ9HXW5_9NEOP</name>
<proteinExistence type="predicted"/>